<dbReference type="Proteomes" id="UP000266841">
    <property type="component" value="Unassembled WGS sequence"/>
</dbReference>
<comment type="caution">
    <text evidence="7">The sequence shown here is derived from an EMBL/GenBank/DDBJ whole genome shotgun (WGS) entry which is preliminary data.</text>
</comment>
<dbReference type="EMBL" id="AGNL01047746">
    <property type="protein sequence ID" value="EJK46452.1"/>
    <property type="molecule type" value="Genomic_DNA"/>
</dbReference>
<dbReference type="PANTHER" id="PTHR10157:SF23">
    <property type="entry name" value="MOXD1 HOMOLOG 1"/>
    <property type="match status" value="1"/>
</dbReference>
<dbReference type="Pfam" id="PF01082">
    <property type="entry name" value="Cu2_monooxygen"/>
    <property type="match status" value="1"/>
</dbReference>
<dbReference type="Pfam" id="PF03712">
    <property type="entry name" value="Cu2_monoox_C"/>
    <property type="match status" value="1"/>
</dbReference>
<evidence type="ECO:0000313" key="8">
    <source>
        <dbReference type="Proteomes" id="UP000266841"/>
    </source>
</evidence>
<evidence type="ECO:0000256" key="2">
    <source>
        <dbReference type="ARBA" id="ARBA00023180"/>
    </source>
</evidence>
<evidence type="ECO:0000256" key="3">
    <source>
        <dbReference type="SAM" id="MobiDB-lite"/>
    </source>
</evidence>
<keyword evidence="8" id="KW-1185">Reference proteome</keyword>
<dbReference type="eggNOG" id="KOG3568">
    <property type="taxonomic scope" value="Eukaryota"/>
</dbReference>
<evidence type="ECO:0000256" key="4">
    <source>
        <dbReference type="SAM" id="SignalP"/>
    </source>
</evidence>
<accession>K0RIG5</accession>
<dbReference type="InterPro" id="IPR045266">
    <property type="entry name" value="DOH_DOMON"/>
</dbReference>
<keyword evidence="7" id="KW-0503">Monooxygenase</keyword>
<dbReference type="InterPro" id="IPR024548">
    <property type="entry name" value="Cu2_monoox_C"/>
</dbReference>
<dbReference type="InterPro" id="IPR008977">
    <property type="entry name" value="PHM/PNGase_F_dom_sf"/>
</dbReference>
<evidence type="ECO:0000259" key="5">
    <source>
        <dbReference type="Pfam" id="PF01082"/>
    </source>
</evidence>
<dbReference type="AlphaFoldDB" id="K0RIG5"/>
<dbReference type="GO" id="GO:0005507">
    <property type="term" value="F:copper ion binding"/>
    <property type="evidence" value="ECO:0007669"/>
    <property type="project" value="InterPro"/>
</dbReference>
<dbReference type="InterPro" id="IPR036939">
    <property type="entry name" value="Cu2_ascorb_mOase_N_sf"/>
</dbReference>
<reference evidence="7 8" key="1">
    <citation type="journal article" date="2012" name="Genome Biol.">
        <title>Genome and low-iron response of an oceanic diatom adapted to chronic iron limitation.</title>
        <authorList>
            <person name="Lommer M."/>
            <person name="Specht M."/>
            <person name="Roy A.S."/>
            <person name="Kraemer L."/>
            <person name="Andreson R."/>
            <person name="Gutowska M.A."/>
            <person name="Wolf J."/>
            <person name="Bergner S.V."/>
            <person name="Schilhabel M.B."/>
            <person name="Klostermeier U.C."/>
            <person name="Beiko R.G."/>
            <person name="Rosenstiel P."/>
            <person name="Hippler M."/>
            <person name="Laroche J."/>
        </authorList>
    </citation>
    <scope>NUCLEOTIDE SEQUENCE [LARGE SCALE GENOMIC DNA]</scope>
    <source>
        <strain evidence="7 8">CCMP1005</strain>
    </source>
</reference>
<keyword evidence="4" id="KW-0732">Signal</keyword>
<organism evidence="7 8">
    <name type="scientific">Thalassiosira oceanica</name>
    <name type="common">Marine diatom</name>
    <dbReference type="NCBI Taxonomy" id="159749"/>
    <lineage>
        <taxon>Eukaryota</taxon>
        <taxon>Sar</taxon>
        <taxon>Stramenopiles</taxon>
        <taxon>Ochrophyta</taxon>
        <taxon>Bacillariophyta</taxon>
        <taxon>Coscinodiscophyceae</taxon>
        <taxon>Thalassiosirophycidae</taxon>
        <taxon>Thalassiosirales</taxon>
        <taxon>Thalassiosiraceae</taxon>
        <taxon>Thalassiosira</taxon>
    </lineage>
</organism>
<evidence type="ECO:0000259" key="6">
    <source>
        <dbReference type="Pfam" id="PF03712"/>
    </source>
</evidence>
<feature type="region of interest" description="Disordered" evidence="3">
    <location>
        <begin position="775"/>
        <end position="794"/>
    </location>
</feature>
<feature type="domain" description="Copper type II ascorbate-dependent monooxygenase C-terminal" evidence="6">
    <location>
        <begin position="325"/>
        <end position="456"/>
    </location>
</feature>
<dbReference type="SUPFAM" id="SSF49742">
    <property type="entry name" value="PHM/PNGase F"/>
    <property type="match status" value="2"/>
</dbReference>
<sequence length="928" mass="100622">MVRGKQLVLSLLLPPLALGDGGGAYFPDLTAEEKSPYTAWLSEAGGVGRLRPERGGGMRGSDVAIYESSTGVLTDAHVVDELAAPVADDCQSWDLADAAVDGDGWLIVEMTRALDTYDAQDHPIRDDVGATVPPTRLIAAWGDGDSVAFHGTNRARGAYSLHSDSVLPEYDLLLKRLEEESDGYFEIREDEHEVKAEDTEYHDVCKTADELGVEIPEGNDGITMIGYVPVIDEDTRRFVHHFVVTSTEDCSDGGDFDALGDTTLSAWAPGDTGTMFPDNVGVQMFGRGKSAVNLNIHYDNPDLVQGKKDSSGMRYYYVFNKREHNAGILQIGDPLVMTPGAISPGLTSYSYSCPGSCTEEVLDTPVTILVESLHMHTTGVRMTNEVKRNGRRFHLATSEVYDFDQQGSFAVQQQPYDLMPGDSFKTTCYYRDGVRFGLSSQEEMCIAFVLYYPEKTISGFGNEIPWMCAYTKGNIQLPTSAGSHPRRPRRRLTTVSLEFISNLSAPCFFQSNGVETLPWGDDKIPRLTLYIAPSAPGGSPSTPTLPSRPDRTAFPTLAVRYRNFPAFSRRKTTGAATYAWPSRYAVRRTTAAEPARSARDSRWIRRSLFPRRSSRAATSPALPCTWTAVAKIARISCLPRLFVARQMKRRNPPDRADFAQRALPPTRTRLSRPASDGVSYTCGQLAEFVGLYNSDDDECKEMLLGEPFCCPKSDSCGFCSEGLTADADTPVPAGSNGISYTCGQLYEFVSIVGSGSDDCNEMLLAEPLCCPSSNSETSTLDKDESADTTTDSSGPCGFCSKGLTVDAKTSLPVAPDGVTYTCGQLYGVVNFVKSGSDDCNDMLMAEPLCCPSSSSEEDTSEPINSTDEFDERADSADESDPGDQDVVQSDPANIPEDPVDTNEDSDASSLSAASLASILCIAIACLLA</sequence>
<evidence type="ECO:0000313" key="7">
    <source>
        <dbReference type="EMBL" id="EJK46452.1"/>
    </source>
</evidence>
<dbReference type="CDD" id="cd09631">
    <property type="entry name" value="DOMON_DOH"/>
    <property type="match status" value="1"/>
</dbReference>
<dbReference type="InterPro" id="IPR000323">
    <property type="entry name" value="Cu2_ascorb_mOase_N"/>
</dbReference>
<dbReference type="GO" id="GO:0004500">
    <property type="term" value="F:dopamine beta-monooxygenase activity"/>
    <property type="evidence" value="ECO:0007669"/>
    <property type="project" value="InterPro"/>
</dbReference>
<feature type="compositionally biased region" description="Acidic residues" evidence="3">
    <location>
        <begin position="867"/>
        <end position="883"/>
    </location>
</feature>
<proteinExistence type="predicted"/>
<keyword evidence="7" id="KW-0560">Oxidoreductase</keyword>
<keyword evidence="2" id="KW-0325">Glycoprotein</keyword>
<keyword evidence="1" id="KW-1015">Disulfide bond</keyword>
<dbReference type="Gene3D" id="2.60.120.310">
    <property type="entry name" value="Copper type II, ascorbate-dependent monooxygenase, N-terminal domain"/>
    <property type="match status" value="1"/>
</dbReference>
<feature type="compositionally biased region" description="Acidic residues" evidence="3">
    <location>
        <begin position="897"/>
        <end position="906"/>
    </location>
</feature>
<dbReference type="OrthoDB" id="193961at2759"/>
<dbReference type="Gene3D" id="2.60.120.230">
    <property type="match status" value="1"/>
</dbReference>
<evidence type="ECO:0000256" key="1">
    <source>
        <dbReference type="ARBA" id="ARBA00023157"/>
    </source>
</evidence>
<name>K0RIG5_THAOC</name>
<feature type="signal peptide" evidence="4">
    <location>
        <begin position="1"/>
        <end position="19"/>
    </location>
</feature>
<protein>
    <submittedName>
        <fullName evidence="7">Ascorbate-dependent monooxygenase</fullName>
    </submittedName>
</protein>
<dbReference type="PANTHER" id="PTHR10157">
    <property type="entry name" value="DOPAMINE BETA HYDROXYLASE RELATED"/>
    <property type="match status" value="1"/>
</dbReference>
<feature type="chain" id="PRO_5003839235" evidence="4">
    <location>
        <begin position="20"/>
        <end position="928"/>
    </location>
</feature>
<dbReference type="InterPro" id="IPR014784">
    <property type="entry name" value="Cu2_ascorb_mOase-like_C"/>
</dbReference>
<dbReference type="InterPro" id="IPR000945">
    <property type="entry name" value="DBH-like"/>
</dbReference>
<feature type="region of interest" description="Disordered" evidence="3">
    <location>
        <begin position="850"/>
        <end position="908"/>
    </location>
</feature>
<gene>
    <name evidence="7" type="ORF">THAOC_34881</name>
</gene>
<feature type="domain" description="Copper type II ascorbate-dependent monooxygenase N-terminal" evidence="5">
    <location>
        <begin position="186"/>
        <end position="303"/>
    </location>
</feature>